<evidence type="ECO:0000313" key="2">
    <source>
        <dbReference type="Proteomes" id="UP001300502"/>
    </source>
</evidence>
<dbReference type="EMBL" id="JANCYU010000011">
    <property type="protein sequence ID" value="KAK4523114.1"/>
    <property type="molecule type" value="Genomic_DNA"/>
</dbReference>
<reference evidence="1 2" key="1">
    <citation type="submission" date="2022-07" db="EMBL/GenBank/DDBJ databases">
        <title>Genome-wide signatures of adaptation to extreme environments.</title>
        <authorList>
            <person name="Cho C.H."/>
            <person name="Yoon H.S."/>
        </authorList>
    </citation>
    <scope>NUCLEOTIDE SEQUENCE [LARGE SCALE GENOMIC DNA]</scope>
    <source>
        <strain evidence="1 2">108.79 E11</strain>
    </source>
</reference>
<name>A0AAV9I6J9_9RHOD</name>
<comment type="caution">
    <text evidence="1">The sequence shown here is derived from an EMBL/GenBank/DDBJ whole genome shotgun (WGS) entry which is preliminary data.</text>
</comment>
<accession>A0AAV9I6J9</accession>
<keyword evidence="2" id="KW-1185">Reference proteome</keyword>
<dbReference type="AlphaFoldDB" id="A0AAV9I6J9"/>
<gene>
    <name evidence="1" type="ORF">GAYE_PCTG36G1005</name>
</gene>
<proteinExistence type="predicted"/>
<evidence type="ECO:0000313" key="1">
    <source>
        <dbReference type="EMBL" id="KAK4523114.1"/>
    </source>
</evidence>
<sequence>MIGFCCSVVGNKLWSQQQCKGCFLSFAFKRKAVTRHIKLFKIVAGQHTTNKQETSSTNPLERTVDTEQAQERKDLYQLWRPTGEELFRQYRIPFGLTNEQLVEKLQLLSESIEDKTMFVWINRDLFGYRFLFWLTGITMKEKQDGDVQTAMKLESLRDWIIESVAKIDRFLVRRVKQAEEKLKGLIQDYSSFKASPEKALGRIVGQYEMDYVCLWVVVYTAVIAWKLRAARSDSPVSHPSSLVVSECRRIMEQKEFFQRKTPNGLKIVAQLFDQSVEEINPRLKELGNMDIQELGRLMTILELLPADPYRLLCRIACNLYDGAILLQYGVENYQIGSVRFGLDPYSFDSESRIPKLNNPFISSG</sequence>
<organism evidence="1 2">
    <name type="scientific">Galdieria yellowstonensis</name>
    <dbReference type="NCBI Taxonomy" id="3028027"/>
    <lineage>
        <taxon>Eukaryota</taxon>
        <taxon>Rhodophyta</taxon>
        <taxon>Bangiophyceae</taxon>
        <taxon>Galdieriales</taxon>
        <taxon>Galdieriaceae</taxon>
        <taxon>Galdieria</taxon>
    </lineage>
</organism>
<dbReference type="Proteomes" id="UP001300502">
    <property type="component" value="Unassembled WGS sequence"/>
</dbReference>
<protein>
    <submittedName>
        <fullName evidence="1">Uncharacterized protein</fullName>
    </submittedName>
</protein>